<reference evidence="1" key="1">
    <citation type="submission" date="2020-03" db="EMBL/GenBank/DDBJ databases">
        <title>The deep terrestrial virosphere.</title>
        <authorList>
            <person name="Holmfeldt K."/>
            <person name="Nilsson E."/>
            <person name="Simone D."/>
            <person name="Lopez-Fernandez M."/>
            <person name="Wu X."/>
            <person name="de Brujin I."/>
            <person name="Lundin D."/>
            <person name="Andersson A."/>
            <person name="Bertilsson S."/>
            <person name="Dopson M."/>
        </authorList>
    </citation>
    <scope>NUCLEOTIDE SEQUENCE</scope>
    <source>
        <strain evidence="1">MM415B05108</strain>
    </source>
</reference>
<proteinExistence type="predicted"/>
<protein>
    <submittedName>
        <fullName evidence="1">Uncharacterized protein</fullName>
    </submittedName>
</protein>
<name>A0A6M3LKH0_9ZZZZ</name>
<accession>A0A6M3LKH0</accession>
<sequence>MNKIKKNKEMEVIRNSVIEECAKELEKAIDALNKVMIRERRLVQEDTLWVFEVEKEIRQSCINILRRLKTENEK</sequence>
<dbReference type="AlphaFoldDB" id="A0A6M3LKH0"/>
<evidence type="ECO:0000313" key="1">
    <source>
        <dbReference type="EMBL" id="QJA95867.1"/>
    </source>
</evidence>
<organism evidence="1">
    <name type="scientific">viral metagenome</name>
    <dbReference type="NCBI Taxonomy" id="1070528"/>
    <lineage>
        <taxon>unclassified sequences</taxon>
        <taxon>metagenomes</taxon>
        <taxon>organismal metagenomes</taxon>
    </lineage>
</organism>
<dbReference type="EMBL" id="MT143351">
    <property type="protein sequence ID" value="QJA95867.1"/>
    <property type="molecule type" value="Genomic_DNA"/>
</dbReference>
<gene>
    <name evidence="1" type="ORF">MM415B05108_0004</name>
</gene>